<proteinExistence type="inferred from homology"/>
<sequence>METYASLLESIQRIGAEVASQFADDVDQASRFPSESMAALKEGKFLSAGVASELGGAGLNIEQLASLCANLGQHCSASAMILAMHYIQVASIAQHCNDEAPWLDYLRTLANEQRLIASVTSEEGVGGEMRRSIAGVEANENSFTLFKKATTISYGAYADDLLITARRNADAAANDQVLVLALNGDFTITEQGTWDTFGMRGTCSAGGHVTAKGASWQVMSQNFADIAGETMVPYSHILWAALWLGIATDALSRTRSLVRKSARKQRGDIPVATHELTRIYSQHQAMRDGLFGVIREYQDLLNSDREQLLGMAFGIRINNLKLDASQHVLNIVSQAMQLAGVMAYKNGTPFSLGRHLRDAHSAVLMIHNQRIVEANASMQLVLRGNSDRQQGF</sequence>
<evidence type="ECO:0000259" key="5">
    <source>
        <dbReference type="Pfam" id="PF00441"/>
    </source>
</evidence>
<dbReference type="PANTHER" id="PTHR43884:SF12">
    <property type="entry name" value="ISOVALERYL-COA DEHYDROGENASE, MITOCHONDRIAL-RELATED"/>
    <property type="match status" value="1"/>
</dbReference>
<evidence type="ECO:0000259" key="6">
    <source>
        <dbReference type="Pfam" id="PF02771"/>
    </source>
</evidence>
<dbReference type="KEGG" id="marq:MARGE09_P3800"/>
<dbReference type="PIRSF" id="PIRSF016578">
    <property type="entry name" value="HsaA"/>
    <property type="match status" value="1"/>
</dbReference>
<organism evidence="7 8">
    <name type="scientific">Marinagarivorans cellulosilyticus</name>
    <dbReference type="NCBI Taxonomy" id="2721545"/>
    <lineage>
        <taxon>Bacteria</taxon>
        <taxon>Pseudomonadati</taxon>
        <taxon>Pseudomonadota</taxon>
        <taxon>Gammaproteobacteria</taxon>
        <taxon>Cellvibrionales</taxon>
        <taxon>Cellvibrionaceae</taxon>
        <taxon>Marinagarivorans</taxon>
    </lineage>
</organism>
<dbReference type="Gene3D" id="1.20.140.10">
    <property type="entry name" value="Butyryl-CoA Dehydrogenase, subunit A, domain 3"/>
    <property type="match status" value="1"/>
</dbReference>
<accession>A0AAN1WL36</accession>
<dbReference type="Pfam" id="PF02771">
    <property type="entry name" value="Acyl-CoA_dh_N"/>
    <property type="match status" value="1"/>
</dbReference>
<dbReference type="InterPro" id="IPR037069">
    <property type="entry name" value="AcylCoA_DH/ox_N_sf"/>
</dbReference>
<dbReference type="SUPFAM" id="SSF56645">
    <property type="entry name" value="Acyl-CoA dehydrogenase NM domain-like"/>
    <property type="match status" value="1"/>
</dbReference>
<dbReference type="InterPro" id="IPR013786">
    <property type="entry name" value="AcylCoA_DH/ox_N"/>
</dbReference>
<dbReference type="SUPFAM" id="SSF47203">
    <property type="entry name" value="Acyl-CoA dehydrogenase C-terminal domain-like"/>
    <property type="match status" value="1"/>
</dbReference>
<gene>
    <name evidence="7" type="ORF">MARGE09_P3800</name>
</gene>
<evidence type="ECO:0000256" key="3">
    <source>
        <dbReference type="ARBA" id="ARBA00022630"/>
    </source>
</evidence>
<comment type="cofactor">
    <cofactor evidence="1">
        <name>FAD</name>
        <dbReference type="ChEBI" id="CHEBI:57692"/>
    </cofactor>
</comment>
<comment type="similarity">
    <text evidence="2">Belongs to the acyl-CoA dehydrogenase family.</text>
</comment>
<dbReference type="GO" id="GO:0050660">
    <property type="term" value="F:flavin adenine dinucleotide binding"/>
    <property type="evidence" value="ECO:0007669"/>
    <property type="project" value="InterPro"/>
</dbReference>
<evidence type="ECO:0000256" key="1">
    <source>
        <dbReference type="ARBA" id="ARBA00001974"/>
    </source>
</evidence>
<evidence type="ECO:0000313" key="8">
    <source>
        <dbReference type="Proteomes" id="UP001320119"/>
    </source>
</evidence>
<evidence type="ECO:0000256" key="2">
    <source>
        <dbReference type="ARBA" id="ARBA00009347"/>
    </source>
</evidence>
<reference evidence="7 8" key="1">
    <citation type="journal article" date="2022" name="IScience">
        <title>An ultrasensitive nanofiber-based assay for enzymatic hydrolysis and deep-sea microbial degradation of cellulose.</title>
        <authorList>
            <person name="Tsudome M."/>
            <person name="Tachioka M."/>
            <person name="Miyazaki M."/>
            <person name="Uchimura K."/>
            <person name="Tsuda M."/>
            <person name="Takaki Y."/>
            <person name="Deguchi S."/>
        </authorList>
    </citation>
    <scope>NUCLEOTIDE SEQUENCE [LARGE SCALE GENOMIC DNA]</scope>
    <source>
        <strain evidence="7 8">GE09</strain>
    </source>
</reference>
<keyword evidence="8" id="KW-1185">Reference proteome</keyword>
<dbReference type="PANTHER" id="PTHR43884">
    <property type="entry name" value="ACYL-COA DEHYDROGENASE"/>
    <property type="match status" value="1"/>
</dbReference>
<dbReference type="InterPro" id="IPR009100">
    <property type="entry name" value="AcylCoA_DH/oxidase_NM_dom_sf"/>
</dbReference>
<keyword evidence="4" id="KW-0274">FAD</keyword>
<dbReference type="EMBL" id="AP023086">
    <property type="protein sequence ID" value="BCD99598.1"/>
    <property type="molecule type" value="Genomic_DNA"/>
</dbReference>
<dbReference type="EC" id="1.3.8.7" evidence="7"/>
<evidence type="ECO:0000313" key="7">
    <source>
        <dbReference type="EMBL" id="BCD99598.1"/>
    </source>
</evidence>
<protein>
    <submittedName>
        <fullName evidence="7">Acyl-CoA dehydrogenase</fullName>
        <ecNumber evidence="7">1.3.8.7</ecNumber>
    </submittedName>
</protein>
<evidence type="ECO:0000256" key="4">
    <source>
        <dbReference type="ARBA" id="ARBA00022827"/>
    </source>
</evidence>
<feature type="domain" description="Acyl-CoA dehydrogenase/oxidase C-terminal" evidence="5">
    <location>
        <begin position="237"/>
        <end position="361"/>
    </location>
</feature>
<dbReference type="Proteomes" id="UP001320119">
    <property type="component" value="Chromosome"/>
</dbReference>
<dbReference type="InterPro" id="IPR009075">
    <property type="entry name" value="AcylCo_DH/oxidase_C"/>
</dbReference>
<dbReference type="GO" id="GO:0070991">
    <property type="term" value="F:medium-chain fatty acyl-CoA dehydrogenase activity"/>
    <property type="evidence" value="ECO:0007669"/>
    <property type="project" value="UniProtKB-EC"/>
</dbReference>
<keyword evidence="7" id="KW-0560">Oxidoreductase</keyword>
<feature type="domain" description="Acyl-CoA dehydrogenase/oxidase N-terminal" evidence="6">
    <location>
        <begin position="5"/>
        <end position="99"/>
    </location>
</feature>
<name>A0AAN1WL36_9GAMM</name>
<dbReference type="Pfam" id="PF00441">
    <property type="entry name" value="Acyl-CoA_dh_1"/>
    <property type="match status" value="1"/>
</dbReference>
<dbReference type="RefSeq" id="WP_236984864.1">
    <property type="nucleotide sequence ID" value="NZ_AP023086.1"/>
</dbReference>
<keyword evidence="3" id="KW-0285">Flavoprotein</keyword>
<dbReference type="InterPro" id="IPR036250">
    <property type="entry name" value="AcylCo_DH-like_C"/>
</dbReference>
<dbReference type="Gene3D" id="1.10.540.10">
    <property type="entry name" value="Acyl-CoA dehydrogenase/oxidase, N-terminal domain"/>
    <property type="match status" value="1"/>
</dbReference>
<dbReference type="AlphaFoldDB" id="A0AAN1WL36"/>